<feature type="transmembrane region" description="Helical" evidence="1">
    <location>
        <begin position="173"/>
        <end position="194"/>
    </location>
</feature>
<proteinExistence type="predicted"/>
<dbReference type="InterPro" id="IPR036526">
    <property type="entry name" value="C-N_Hydrolase_sf"/>
</dbReference>
<feature type="transmembrane region" description="Helical" evidence="1">
    <location>
        <begin position="59"/>
        <end position="80"/>
    </location>
</feature>
<feature type="transmembrane region" description="Helical" evidence="1">
    <location>
        <begin position="92"/>
        <end position="117"/>
    </location>
</feature>
<accession>A0A2R6NUC7</accession>
<keyword evidence="4" id="KW-1185">Reference proteome</keyword>
<evidence type="ECO:0000256" key="1">
    <source>
        <dbReference type="SAM" id="Phobius"/>
    </source>
</evidence>
<dbReference type="STRING" id="98765.A0A2R6NUC7"/>
<sequence>MSNSVQSLAVRHPGVSYALASTLFAITAISPTPVFLPVVALLACIRLSAFTFINRPDRFVHGAAQAFLVSVAGAATHLAPSLGALSTPSTSLVILSSIMLFTSSLAFGVVFATSYAVRSIHKPWAKLTLLPAVWASAWGFVSYVSPVGQLVTWSPVLGLGPYLWVRQVAGQWGIDWVAAAWAVVLSEIVGSWVVGHDDQEGLLVDTEPLLIDHGQIPTYHSIETTQRNSQPQTKSKSSAGSRDLLILTTGLLLLILPSYGMPPYLPLPVNSPAASTLNVACALPGPPQRGHGNPSLKDYMAETLKLQSFADIILWPESALRFNSPEERESAFEEIQAGLQGKRYVGIGFEDHATSERADGQGKGYNVFALIQNTGPPILEYYKRMLVPIAESFSLSPGNGTPHIVDLTVGKHSIPVTASICLDFASTTTFTGLDTRPAFILAPAKTWHVGVGYAMWEQAKARAAETGSTIIWCDGGKGGISGIASGSYSEVVQVGSGSWSKKIAFEYPFDSHRTFYLQGGQITMFAIVWAICGLGSFGELTVGRFNGRWLLALARRGVNVVRLRYVKRAEERPLLD</sequence>
<dbReference type="Gene3D" id="3.60.110.10">
    <property type="entry name" value="Carbon-nitrogen hydrolase"/>
    <property type="match status" value="1"/>
</dbReference>
<dbReference type="EMBL" id="MLYV02000837">
    <property type="protein sequence ID" value="PSR76716.1"/>
    <property type="molecule type" value="Genomic_DNA"/>
</dbReference>
<keyword evidence="1" id="KW-0812">Transmembrane</keyword>
<dbReference type="AlphaFoldDB" id="A0A2R6NUC7"/>
<evidence type="ECO:0000313" key="4">
    <source>
        <dbReference type="Proteomes" id="UP000186601"/>
    </source>
</evidence>
<dbReference type="InterPro" id="IPR003010">
    <property type="entry name" value="C-N_Hydrolase"/>
</dbReference>
<organism evidence="3 4">
    <name type="scientific">Hermanssonia centrifuga</name>
    <dbReference type="NCBI Taxonomy" id="98765"/>
    <lineage>
        <taxon>Eukaryota</taxon>
        <taxon>Fungi</taxon>
        <taxon>Dikarya</taxon>
        <taxon>Basidiomycota</taxon>
        <taxon>Agaricomycotina</taxon>
        <taxon>Agaricomycetes</taxon>
        <taxon>Polyporales</taxon>
        <taxon>Meruliaceae</taxon>
        <taxon>Hermanssonia</taxon>
    </lineage>
</organism>
<keyword evidence="1" id="KW-0472">Membrane</keyword>
<gene>
    <name evidence="3" type="ORF">PHLCEN_2v8313</name>
</gene>
<dbReference type="Proteomes" id="UP000186601">
    <property type="component" value="Unassembled WGS sequence"/>
</dbReference>
<feature type="transmembrane region" description="Helical" evidence="1">
    <location>
        <begin position="20"/>
        <end position="47"/>
    </location>
</feature>
<comment type="caution">
    <text evidence="3">The sequence shown here is derived from an EMBL/GenBank/DDBJ whole genome shotgun (WGS) entry which is preliminary data.</text>
</comment>
<name>A0A2R6NUC7_9APHY</name>
<feature type="transmembrane region" description="Helical" evidence="1">
    <location>
        <begin position="129"/>
        <end position="153"/>
    </location>
</feature>
<reference evidence="3 4" key="1">
    <citation type="submission" date="2018-02" db="EMBL/GenBank/DDBJ databases">
        <title>Genome sequence of the basidiomycete white-rot fungus Phlebia centrifuga.</title>
        <authorList>
            <person name="Granchi Z."/>
            <person name="Peng M."/>
            <person name="de Vries R.P."/>
            <person name="Hilden K."/>
            <person name="Makela M.R."/>
            <person name="Grigoriev I."/>
            <person name="Riley R."/>
        </authorList>
    </citation>
    <scope>NUCLEOTIDE SEQUENCE [LARGE SCALE GENOMIC DNA]</scope>
    <source>
        <strain evidence="3 4">FBCC195</strain>
    </source>
</reference>
<dbReference type="OrthoDB" id="2626014at2759"/>
<dbReference type="PROSITE" id="PS50263">
    <property type="entry name" value="CN_HYDROLASE"/>
    <property type="match status" value="1"/>
</dbReference>
<protein>
    <recommendedName>
        <fullName evidence="2">CN hydrolase domain-containing protein</fullName>
    </recommendedName>
</protein>
<keyword evidence="1" id="KW-1133">Transmembrane helix</keyword>
<feature type="transmembrane region" description="Helical" evidence="1">
    <location>
        <begin position="244"/>
        <end position="265"/>
    </location>
</feature>
<evidence type="ECO:0000313" key="3">
    <source>
        <dbReference type="EMBL" id="PSR76716.1"/>
    </source>
</evidence>
<dbReference type="SUPFAM" id="SSF56317">
    <property type="entry name" value="Carbon-nitrogen hydrolase"/>
    <property type="match status" value="1"/>
</dbReference>
<feature type="domain" description="CN hydrolase" evidence="2">
    <location>
        <begin position="277"/>
        <end position="511"/>
    </location>
</feature>
<evidence type="ECO:0000259" key="2">
    <source>
        <dbReference type="PROSITE" id="PS50263"/>
    </source>
</evidence>